<feature type="transmembrane region" description="Helical" evidence="1">
    <location>
        <begin position="181"/>
        <end position="200"/>
    </location>
</feature>
<evidence type="ECO:0000313" key="3">
    <source>
        <dbReference type="Proteomes" id="UP000032361"/>
    </source>
</evidence>
<dbReference type="EMBL" id="JTDV01000005">
    <property type="protein sequence ID" value="KJD32850.1"/>
    <property type="molecule type" value="Genomic_DNA"/>
</dbReference>
<feature type="transmembrane region" description="Helical" evidence="1">
    <location>
        <begin position="89"/>
        <end position="108"/>
    </location>
</feature>
<comment type="caution">
    <text evidence="2">The sequence shown here is derived from an EMBL/GenBank/DDBJ whole genome shotgun (WGS) entry which is preliminary data.</text>
</comment>
<dbReference type="STRING" id="1382798.PK35_07675"/>
<dbReference type="PATRIC" id="fig|1382798.3.peg.2875"/>
<feature type="transmembrane region" description="Helical" evidence="1">
    <location>
        <begin position="66"/>
        <end position="83"/>
    </location>
</feature>
<gene>
    <name evidence="2" type="ORF">PK35_07675</name>
</gene>
<keyword evidence="1" id="KW-0812">Transmembrane</keyword>
<feature type="transmembrane region" description="Helical" evidence="1">
    <location>
        <begin position="152"/>
        <end position="174"/>
    </location>
</feature>
<organism evidence="2 3">
    <name type="scientific">Neotamlana nanhaiensis</name>
    <dbReference type="NCBI Taxonomy" id="1382798"/>
    <lineage>
        <taxon>Bacteria</taxon>
        <taxon>Pseudomonadati</taxon>
        <taxon>Bacteroidota</taxon>
        <taxon>Flavobacteriia</taxon>
        <taxon>Flavobacteriales</taxon>
        <taxon>Flavobacteriaceae</taxon>
        <taxon>Neotamlana</taxon>
    </lineage>
</organism>
<keyword evidence="3" id="KW-1185">Reference proteome</keyword>
<evidence type="ECO:0008006" key="4">
    <source>
        <dbReference type="Google" id="ProtNLM"/>
    </source>
</evidence>
<dbReference type="Proteomes" id="UP000032361">
    <property type="component" value="Unassembled WGS sequence"/>
</dbReference>
<protein>
    <recommendedName>
        <fullName evidence="4">YhhN-like protein</fullName>
    </recommendedName>
</protein>
<keyword evidence="1" id="KW-1133">Transmembrane helix</keyword>
<evidence type="ECO:0000313" key="2">
    <source>
        <dbReference type="EMBL" id="KJD32850.1"/>
    </source>
</evidence>
<sequence>MSQNKIFKNVITNKLNVLDILLGTSFLASIILSIIKSKQQLLFTIPLVIVCISLKYIVLAKHKFKVLFLVALAFILAADILIFKNFQANFTYISVLTTLCLLCYILIIKQYLKNGKFQGFLSASVLLSIALVAYVLFSVFKVLVLELPKKQIILSALCLFCFSLYFTSIGIIYLKSYYKNGILLFISGIAYFFQLIFSIINEFLHFERTFTVLIIICHVTSVYLFMKFILEVKSTEPYTINFE</sequence>
<keyword evidence="1" id="KW-0472">Membrane</keyword>
<name>A0A0D7W147_9FLAO</name>
<evidence type="ECO:0000256" key="1">
    <source>
        <dbReference type="SAM" id="Phobius"/>
    </source>
</evidence>
<feature type="transmembrane region" description="Helical" evidence="1">
    <location>
        <begin position="120"/>
        <end position="140"/>
    </location>
</feature>
<reference evidence="2 3" key="1">
    <citation type="journal article" date="2015" name="Antonie Van Leeuwenhoek">
        <title>Tamlana nanhaiensis sp. nov., isolated from surface seawater collected from the South China Sea.</title>
        <authorList>
            <person name="Liu X."/>
            <person name="Lai Q."/>
            <person name="Du Y."/>
            <person name="Li G."/>
            <person name="Sun F."/>
            <person name="Shao Z."/>
        </authorList>
    </citation>
    <scope>NUCLEOTIDE SEQUENCE [LARGE SCALE GENOMIC DNA]</scope>
    <source>
        <strain evidence="2 3">FHC16</strain>
    </source>
</reference>
<proteinExistence type="predicted"/>
<feature type="transmembrane region" description="Helical" evidence="1">
    <location>
        <begin position="15"/>
        <end position="35"/>
    </location>
</feature>
<feature type="transmembrane region" description="Helical" evidence="1">
    <location>
        <begin position="212"/>
        <end position="230"/>
    </location>
</feature>
<accession>A0A0D7W147</accession>
<dbReference type="AlphaFoldDB" id="A0A0D7W147"/>
<feature type="transmembrane region" description="Helical" evidence="1">
    <location>
        <begin position="41"/>
        <end position="59"/>
    </location>
</feature>